<evidence type="ECO:0000313" key="1">
    <source>
        <dbReference type="EMBL" id="QQK09036.1"/>
    </source>
</evidence>
<proteinExistence type="predicted"/>
<evidence type="ECO:0000313" key="2">
    <source>
        <dbReference type="Proteomes" id="UP000595814"/>
    </source>
</evidence>
<dbReference type="EMBL" id="CP066744">
    <property type="protein sequence ID" value="QQK09036.1"/>
    <property type="molecule type" value="Genomic_DNA"/>
</dbReference>
<keyword evidence="2" id="KW-1185">Reference proteome</keyword>
<protein>
    <submittedName>
        <fullName evidence="1">ABC transporter permease</fullName>
    </submittedName>
</protein>
<gene>
    <name evidence="1" type="ORF">JFY71_05735</name>
</gene>
<dbReference type="Proteomes" id="UP000595814">
    <property type="component" value="Chromosome"/>
</dbReference>
<organism evidence="1 2">
    <name type="scientific">Miniphocaeibacter halophilus</name>
    <dbReference type="NCBI Taxonomy" id="2931922"/>
    <lineage>
        <taxon>Bacteria</taxon>
        <taxon>Bacillati</taxon>
        <taxon>Bacillota</taxon>
        <taxon>Tissierellia</taxon>
        <taxon>Tissierellales</taxon>
        <taxon>Peptoniphilaceae</taxon>
        <taxon>Miniphocaeibacter</taxon>
    </lineage>
</organism>
<name>A0AC61MTW7_9FIRM</name>
<sequence>MWKTILRRFLVMIPQLFILSIMIFVLAQFMPGDPFTGLITPDTDAATIERLREEAGLNDPVHIQYINWIKNAAKGDLGRSYTQQLPVTKVIGSRVANTFSLSLLSLVLMYAIALPLGIIAGRYNGSRIDKVITSYNFIALAIPGFVLYLVMLLIFGYRLGWFPTSGTVSTSGLTGITYMLDRLYHMILPALCYAVLTTTSTIQYLRNEIVDAKSQDYVRTARSKGVPIKTVYNKHIFRNSLLPIAAFFGFQITGLLAGSVMIETVFAYPGMGSLFIDSVTQRDYSVMTALVLLYGLLTLIGSLVSDIIMSIVDPRIRIE</sequence>
<accession>A0AC61MTW7</accession>
<reference evidence="1 2" key="1">
    <citation type="journal article" date="2022" name="Int. J. Syst. Evol. Microbiol.">
        <title>Miniphocaeibacter halophilus sp. nov., an ammonium-tolerant acetate-producing bacterium isolated from a biogas system.</title>
        <authorList>
            <person name="Schnurer A."/>
            <person name="Singh A."/>
            <person name="Bi S."/>
            <person name="Qiao W."/>
            <person name="Westerholm M."/>
        </authorList>
    </citation>
    <scope>NUCLEOTIDE SEQUENCE [LARGE SCALE GENOMIC DNA]</scope>
    <source>
        <strain evidence="1 2">AMB_01</strain>
    </source>
</reference>